<organism evidence="5 6">
    <name type="scientific">Photobacterium rosenbergii</name>
    <dbReference type="NCBI Taxonomy" id="294936"/>
    <lineage>
        <taxon>Bacteria</taxon>
        <taxon>Pseudomonadati</taxon>
        <taxon>Pseudomonadota</taxon>
        <taxon>Gammaproteobacteria</taxon>
        <taxon>Vibrionales</taxon>
        <taxon>Vibrionaceae</taxon>
        <taxon>Photobacterium</taxon>
    </lineage>
</organism>
<gene>
    <name evidence="5" type="primary">paaF</name>
    <name evidence="5" type="ORF">R2X38_14435</name>
</gene>
<dbReference type="EMBL" id="JAWJZI010000005">
    <property type="protein sequence ID" value="MDV5170199.1"/>
    <property type="molecule type" value="Genomic_DNA"/>
</dbReference>
<dbReference type="GO" id="GO:0004300">
    <property type="term" value="F:enoyl-CoA hydratase activity"/>
    <property type="evidence" value="ECO:0007669"/>
    <property type="project" value="UniProtKB-EC"/>
</dbReference>
<reference evidence="5 6" key="1">
    <citation type="submission" date="2023-10" db="EMBL/GenBank/DDBJ databases">
        <title>Marine bacteria isolated from horseshoe crab.</title>
        <authorList>
            <person name="Cheng T.H."/>
        </authorList>
    </citation>
    <scope>NUCLEOTIDE SEQUENCE [LARGE SCALE GENOMIC DNA]</scope>
    <source>
        <strain evidence="5 6">HSC6</strain>
    </source>
</reference>
<dbReference type="RefSeq" id="WP_317522991.1">
    <property type="nucleotide sequence ID" value="NZ_JAWJZI010000005.1"/>
</dbReference>
<dbReference type="Gene3D" id="1.10.12.10">
    <property type="entry name" value="Lyase 2-enoyl-coa Hydratase, Chain A, domain 2"/>
    <property type="match status" value="1"/>
</dbReference>
<evidence type="ECO:0000256" key="1">
    <source>
        <dbReference type="ARBA" id="ARBA00005254"/>
    </source>
</evidence>
<dbReference type="Gene3D" id="3.90.226.10">
    <property type="entry name" value="2-enoyl-CoA Hydratase, Chain A, domain 1"/>
    <property type="match status" value="1"/>
</dbReference>
<dbReference type="Proteomes" id="UP001186452">
    <property type="component" value="Unassembled WGS sequence"/>
</dbReference>
<evidence type="ECO:0000256" key="3">
    <source>
        <dbReference type="ARBA" id="ARBA00023239"/>
    </source>
</evidence>
<dbReference type="PROSITE" id="PS00166">
    <property type="entry name" value="ENOYL_COA_HYDRATASE"/>
    <property type="match status" value="1"/>
</dbReference>
<dbReference type="NCBIfam" id="NF007239">
    <property type="entry name" value="PRK09674.1"/>
    <property type="match status" value="1"/>
</dbReference>
<evidence type="ECO:0000313" key="5">
    <source>
        <dbReference type="EMBL" id="MDV5170199.1"/>
    </source>
</evidence>
<dbReference type="PANTHER" id="PTHR11941">
    <property type="entry name" value="ENOYL-COA HYDRATASE-RELATED"/>
    <property type="match status" value="1"/>
</dbReference>
<dbReference type="EC" id="4.2.1.17" evidence="5"/>
<accession>A0ABU3ZJK0</accession>
<protein>
    <submittedName>
        <fullName evidence="5">2,3-dehydroadipyl-CoA hydratase PaaF</fullName>
        <ecNumber evidence="5">4.2.1.17</ecNumber>
    </submittedName>
</protein>
<comment type="similarity">
    <text evidence="1 4">Belongs to the enoyl-CoA hydratase/isomerase family.</text>
</comment>
<proteinExistence type="inferred from homology"/>
<dbReference type="InterPro" id="IPR001753">
    <property type="entry name" value="Enoyl-CoA_hydra/iso"/>
</dbReference>
<evidence type="ECO:0000313" key="6">
    <source>
        <dbReference type="Proteomes" id="UP001186452"/>
    </source>
</evidence>
<dbReference type="Pfam" id="PF00378">
    <property type="entry name" value="ECH_1"/>
    <property type="match status" value="1"/>
</dbReference>
<evidence type="ECO:0000256" key="2">
    <source>
        <dbReference type="ARBA" id="ARBA00023235"/>
    </source>
</evidence>
<dbReference type="SUPFAM" id="SSF52096">
    <property type="entry name" value="ClpP/crotonase"/>
    <property type="match status" value="1"/>
</dbReference>
<sequence>MTLGMDLTYLDCSQQQGVLTVCFTHYQKRNALTNDCLEELANVLDWAEGEANIGAVVVTGGERCFAAGADLNELASQRAIDTWLNVRPRLWQRLNEFNKPLLAAVNGYALGAGLELVLLCDVVVAGEMAVFGLPEITLGLMPGAGGTQRLSRTVGKSLANQMVLTGESISASRAQQAGLVSEVVVDALTLERCQQIANKIAQRAPLAVRAAKQALQQVQNTTLEQGLKQERQLFSLLAASQDRQEGIDAFFNKRSPNYQGK</sequence>
<dbReference type="InterPro" id="IPR029045">
    <property type="entry name" value="ClpP/crotonase-like_dom_sf"/>
</dbReference>
<dbReference type="PANTHER" id="PTHR11941:SF54">
    <property type="entry name" value="ENOYL-COA HYDRATASE, MITOCHONDRIAL"/>
    <property type="match status" value="1"/>
</dbReference>
<keyword evidence="3 5" id="KW-0456">Lyase</keyword>
<dbReference type="CDD" id="cd06558">
    <property type="entry name" value="crotonase-like"/>
    <property type="match status" value="1"/>
</dbReference>
<dbReference type="InterPro" id="IPR018376">
    <property type="entry name" value="Enoyl-CoA_hyd/isom_CS"/>
</dbReference>
<dbReference type="InterPro" id="IPR014748">
    <property type="entry name" value="Enoyl-CoA_hydra_C"/>
</dbReference>
<name>A0ABU3ZJK0_9GAMM</name>
<keyword evidence="2" id="KW-0413">Isomerase</keyword>
<evidence type="ECO:0000256" key="4">
    <source>
        <dbReference type="RuleBase" id="RU003707"/>
    </source>
</evidence>
<keyword evidence="6" id="KW-1185">Reference proteome</keyword>
<comment type="caution">
    <text evidence="5">The sequence shown here is derived from an EMBL/GenBank/DDBJ whole genome shotgun (WGS) entry which is preliminary data.</text>
</comment>